<gene>
    <name evidence="1" type="ORF">ACFPPA_10950</name>
</gene>
<sequence length="49" mass="5293">MSGKRMGPQRLAADYHRSARVAPAGGLWEGLVGAASAAMLFRRIEEHRG</sequence>
<organism evidence="1 2">
    <name type="scientific">Rhodanobacter ginsengisoli</name>
    <dbReference type="NCBI Taxonomy" id="418646"/>
    <lineage>
        <taxon>Bacteria</taxon>
        <taxon>Pseudomonadati</taxon>
        <taxon>Pseudomonadota</taxon>
        <taxon>Gammaproteobacteria</taxon>
        <taxon>Lysobacterales</taxon>
        <taxon>Rhodanobacteraceae</taxon>
        <taxon>Rhodanobacter</taxon>
    </lineage>
</organism>
<reference evidence="2" key="1">
    <citation type="journal article" date="2019" name="Int. J. Syst. Evol. Microbiol.">
        <title>The Global Catalogue of Microorganisms (GCM) 10K type strain sequencing project: providing services to taxonomists for standard genome sequencing and annotation.</title>
        <authorList>
            <consortium name="The Broad Institute Genomics Platform"/>
            <consortium name="The Broad Institute Genome Sequencing Center for Infectious Disease"/>
            <person name="Wu L."/>
            <person name="Ma J."/>
        </authorList>
    </citation>
    <scope>NUCLEOTIDE SEQUENCE [LARGE SCALE GENOMIC DNA]</scope>
    <source>
        <strain evidence="2">CGMCC 1.16619</strain>
    </source>
</reference>
<comment type="caution">
    <text evidence="1">The sequence shown here is derived from an EMBL/GenBank/DDBJ whole genome shotgun (WGS) entry which is preliminary data.</text>
</comment>
<accession>A0ABW0QN87</accession>
<keyword evidence="2" id="KW-1185">Reference proteome</keyword>
<name>A0ABW0QN87_9GAMM</name>
<evidence type="ECO:0000313" key="2">
    <source>
        <dbReference type="Proteomes" id="UP001596114"/>
    </source>
</evidence>
<dbReference type="EMBL" id="JBHSNF010000002">
    <property type="protein sequence ID" value="MFC5526260.1"/>
    <property type="molecule type" value="Genomic_DNA"/>
</dbReference>
<protein>
    <submittedName>
        <fullName evidence="1">Uncharacterized protein</fullName>
    </submittedName>
</protein>
<evidence type="ECO:0000313" key="1">
    <source>
        <dbReference type="EMBL" id="MFC5526260.1"/>
    </source>
</evidence>
<dbReference type="RefSeq" id="WP_377319801.1">
    <property type="nucleotide sequence ID" value="NZ_JBHSNF010000002.1"/>
</dbReference>
<proteinExistence type="predicted"/>
<dbReference type="Proteomes" id="UP001596114">
    <property type="component" value="Unassembled WGS sequence"/>
</dbReference>